<name>A0A7Y3YT69_9VIBR</name>
<dbReference type="PROSITE" id="PS50878">
    <property type="entry name" value="RT_POL"/>
    <property type="match status" value="1"/>
</dbReference>
<sequence>MPHNYPSSVHHKLVSELFRSAQLAGRSQQKATQALQLPAYCHELSHAIFNGSYSPEPYQHFAITEPKLREIYAPSFKDRIVQMWVCSHLTPLMENRFIDDTYANRKGKGTYAAIEKSQKLMRQPKHQWALSLDIYSYFNQIDKTLLLNKIERLVANATIHPLKQRCLIEVTKQIITHDTAREALTRTGDQSLLHAIPKHKRLIHSPKGTGLPIGSVTSQLMGNYYLNDLDHFIKHELKVKGYVRYMDDLFLLADSPDTLRYWQQEIKHYLKEHLKLKLHPTKVHLDKVKHGFDYLGYRIYGHHKFIRQSTVQSLKQRLRYFRSLLAPNDTCLNELPPERGQWQRWYRAGNTPPLGLPLYRAMLSTINSYYGLLSHANHCRLRKSLYHHHFGELKTLFIPANAHYTSVKLRSCHF</sequence>
<dbReference type="InterPro" id="IPR000477">
    <property type="entry name" value="RT_dom"/>
</dbReference>
<evidence type="ECO:0000313" key="3">
    <source>
        <dbReference type="EMBL" id="NOH36271.1"/>
    </source>
</evidence>
<dbReference type="PANTHER" id="PTHR34047">
    <property type="entry name" value="NUCLEAR INTRON MATURASE 1, MITOCHONDRIAL-RELATED"/>
    <property type="match status" value="1"/>
</dbReference>
<reference evidence="3 4" key="1">
    <citation type="submission" date="2019-09" db="EMBL/GenBank/DDBJ databases">
        <title>Draft genome sequencing and comparative genomics of hatchery-associated Vibrios.</title>
        <authorList>
            <person name="Kehlet-Delgado H."/>
            <person name="Mueller R.S."/>
        </authorList>
    </citation>
    <scope>NUCLEOTIDE SEQUENCE [LARGE SCALE GENOMIC DNA]</scope>
    <source>
        <strain evidence="3 4">00-90-10</strain>
    </source>
</reference>
<comment type="caution">
    <text evidence="3">The sequence shown here is derived from an EMBL/GenBank/DDBJ whole genome shotgun (WGS) entry which is preliminary data.</text>
</comment>
<accession>A0A7Y3YT69</accession>
<dbReference type="EMBL" id="VTXW01000042">
    <property type="protein sequence ID" value="NOH36271.1"/>
    <property type="molecule type" value="Genomic_DNA"/>
</dbReference>
<dbReference type="InterPro" id="IPR043502">
    <property type="entry name" value="DNA/RNA_pol_sf"/>
</dbReference>
<keyword evidence="3" id="KW-0695">RNA-directed DNA polymerase</keyword>
<keyword evidence="3" id="KW-0808">Transferase</keyword>
<evidence type="ECO:0000256" key="1">
    <source>
        <dbReference type="ARBA" id="ARBA00034120"/>
    </source>
</evidence>
<evidence type="ECO:0000313" key="4">
    <source>
        <dbReference type="Proteomes" id="UP000525336"/>
    </source>
</evidence>
<proteinExistence type="inferred from homology"/>
<keyword evidence="3" id="KW-0548">Nucleotidyltransferase</keyword>
<dbReference type="AlphaFoldDB" id="A0A7Y3YT69"/>
<dbReference type="InterPro" id="IPR051083">
    <property type="entry name" value="GrpII_Intron_Splice-Mob/Def"/>
</dbReference>
<dbReference type="Pfam" id="PF00078">
    <property type="entry name" value="RVT_1"/>
    <property type="match status" value="1"/>
</dbReference>
<dbReference type="Proteomes" id="UP000525336">
    <property type="component" value="Unassembled WGS sequence"/>
</dbReference>
<gene>
    <name evidence="3" type="ORF">F0245_23505</name>
</gene>
<dbReference type="PANTHER" id="PTHR34047:SF8">
    <property type="entry name" value="PROTEIN YKFC"/>
    <property type="match status" value="1"/>
</dbReference>
<comment type="similarity">
    <text evidence="1">Belongs to the bacterial reverse transcriptase family.</text>
</comment>
<dbReference type="GO" id="GO:0003964">
    <property type="term" value="F:RNA-directed DNA polymerase activity"/>
    <property type="evidence" value="ECO:0007669"/>
    <property type="project" value="UniProtKB-KW"/>
</dbReference>
<dbReference type="SUPFAM" id="SSF56672">
    <property type="entry name" value="DNA/RNA polymerases"/>
    <property type="match status" value="1"/>
</dbReference>
<feature type="domain" description="Reverse transcriptase" evidence="2">
    <location>
        <begin position="1"/>
        <end position="299"/>
    </location>
</feature>
<dbReference type="CDD" id="cd01646">
    <property type="entry name" value="RT_Bac_retron_I"/>
    <property type="match status" value="1"/>
</dbReference>
<evidence type="ECO:0000259" key="2">
    <source>
        <dbReference type="PROSITE" id="PS50878"/>
    </source>
</evidence>
<protein>
    <submittedName>
        <fullName evidence="3">RNA-directed DNA polymerase</fullName>
    </submittedName>
</protein>
<organism evidence="3 4">
    <name type="scientific">Vibrio chagasii</name>
    <dbReference type="NCBI Taxonomy" id="170679"/>
    <lineage>
        <taxon>Bacteria</taxon>
        <taxon>Pseudomonadati</taxon>
        <taxon>Pseudomonadota</taxon>
        <taxon>Gammaproteobacteria</taxon>
        <taxon>Vibrionales</taxon>
        <taxon>Vibrionaceae</taxon>
        <taxon>Vibrio</taxon>
    </lineage>
</organism>